<feature type="region of interest" description="Disordered" evidence="5">
    <location>
        <begin position="784"/>
        <end position="805"/>
    </location>
</feature>
<evidence type="ECO:0000256" key="3">
    <source>
        <dbReference type="ARBA" id="ARBA00022833"/>
    </source>
</evidence>
<dbReference type="Pfam" id="PF26130">
    <property type="entry name" value="PB1-like"/>
    <property type="match status" value="1"/>
</dbReference>
<feature type="domain" description="CCHC-type" evidence="6">
    <location>
        <begin position="837"/>
        <end position="851"/>
    </location>
</feature>
<feature type="compositionally biased region" description="Polar residues" evidence="5">
    <location>
        <begin position="1029"/>
        <end position="1042"/>
    </location>
</feature>
<keyword evidence="9" id="KW-1185">Reference proteome</keyword>
<evidence type="ECO:0000256" key="5">
    <source>
        <dbReference type="SAM" id="MobiDB-lite"/>
    </source>
</evidence>
<dbReference type="PROSITE" id="PS50966">
    <property type="entry name" value="ZF_SWIM"/>
    <property type="match status" value="1"/>
</dbReference>
<dbReference type="InterPro" id="IPR004332">
    <property type="entry name" value="Transposase_MuDR"/>
</dbReference>
<accession>A0AAV6WI42</accession>
<comment type="caution">
    <text evidence="8">The sequence shown here is derived from an EMBL/GenBank/DDBJ whole genome shotgun (WGS) entry which is preliminary data.</text>
</comment>
<dbReference type="AlphaFoldDB" id="A0AAV6WI42"/>
<gene>
    <name evidence="8" type="ORF">BUALT_Bualt16G0074300</name>
</gene>
<dbReference type="InterPro" id="IPR018289">
    <property type="entry name" value="MULE_transposase_dom"/>
</dbReference>
<feature type="compositionally biased region" description="Acidic residues" evidence="5">
    <location>
        <begin position="196"/>
        <end position="207"/>
    </location>
</feature>
<evidence type="ECO:0000256" key="2">
    <source>
        <dbReference type="ARBA" id="ARBA00022771"/>
    </source>
</evidence>
<feature type="compositionally biased region" description="Low complexity" evidence="5">
    <location>
        <begin position="1043"/>
        <end position="1054"/>
    </location>
</feature>
<keyword evidence="2 4" id="KW-0863">Zinc-finger</keyword>
<evidence type="ECO:0008006" key="10">
    <source>
        <dbReference type="Google" id="ProtNLM"/>
    </source>
</evidence>
<evidence type="ECO:0000313" key="9">
    <source>
        <dbReference type="Proteomes" id="UP000826271"/>
    </source>
</evidence>
<dbReference type="GO" id="GO:0008270">
    <property type="term" value="F:zinc ion binding"/>
    <property type="evidence" value="ECO:0007669"/>
    <property type="project" value="UniProtKB-KW"/>
</dbReference>
<name>A0AAV6WI42_9LAMI</name>
<dbReference type="InterPro" id="IPR007527">
    <property type="entry name" value="Znf_SWIM"/>
</dbReference>
<dbReference type="EMBL" id="WHWC01000016">
    <property type="protein sequence ID" value="KAG8367459.1"/>
    <property type="molecule type" value="Genomic_DNA"/>
</dbReference>
<dbReference type="PANTHER" id="PTHR31973">
    <property type="entry name" value="POLYPROTEIN, PUTATIVE-RELATED"/>
    <property type="match status" value="1"/>
</dbReference>
<keyword evidence="3" id="KW-0862">Zinc</keyword>
<evidence type="ECO:0000313" key="8">
    <source>
        <dbReference type="EMBL" id="KAG8367459.1"/>
    </source>
</evidence>
<keyword evidence="1" id="KW-0479">Metal-binding</keyword>
<evidence type="ECO:0000256" key="1">
    <source>
        <dbReference type="ARBA" id="ARBA00022723"/>
    </source>
</evidence>
<dbReference type="InterPro" id="IPR001878">
    <property type="entry name" value="Znf_CCHC"/>
</dbReference>
<dbReference type="Pfam" id="PF04434">
    <property type="entry name" value="SWIM"/>
    <property type="match status" value="1"/>
</dbReference>
<dbReference type="Pfam" id="PF10551">
    <property type="entry name" value="MULE"/>
    <property type="match status" value="1"/>
</dbReference>
<dbReference type="GO" id="GO:0003676">
    <property type="term" value="F:nucleic acid binding"/>
    <property type="evidence" value="ECO:0007669"/>
    <property type="project" value="InterPro"/>
</dbReference>
<proteinExistence type="predicted"/>
<dbReference type="Proteomes" id="UP000826271">
    <property type="component" value="Unassembled WGS sequence"/>
</dbReference>
<dbReference type="SMART" id="SM00343">
    <property type="entry name" value="ZnF_C2HC"/>
    <property type="match status" value="2"/>
</dbReference>
<evidence type="ECO:0000259" key="6">
    <source>
        <dbReference type="PROSITE" id="PS50158"/>
    </source>
</evidence>
<feature type="region of interest" description="Disordered" evidence="5">
    <location>
        <begin position="839"/>
        <end position="890"/>
    </location>
</feature>
<organism evidence="8 9">
    <name type="scientific">Buddleja alternifolia</name>
    <dbReference type="NCBI Taxonomy" id="168488"/>
    <lineage>
        <taxon>Eukaryota</taxon>
        <taxon>Viridiplantae</taxon>
        <taxon>Streptophyta</taxon>
        <taxon>Embryophyta</taxon>
        <taxon>Tracheophyta</taxon>
        <taxon>Spermatophyta</taxon>
        <taxon>Magnoliopsida</taxon>
        <taxon>eudicotyledons</taxon>
        <taxon>Gunneridae</taxon>
        <taxon>Pentapetalae</taxon>
        <taxon>asterids</taxon>
        <taxon>lamiids</taxon>
        <taxon>Lamiales</taxon>
        <taxon>Scrophulariaceae</taxon>
        <taxon>Buddlejeae</taxon>
        <taxon>Buddleja</taxon>
    </lineage>
</organism>
<evidence type="ECO:0000256" key="4">
    <source>
        <dbReference type="PROSITE-ProRule" id="PRU00047"/>
    </source>
</evidence>
<dbReference type="InterPro" id="IPR058594">
    <property type="entry name" value="PB1-like_dom_pln"/>
</dbReference>
<reference evidence="8" key="1">
    <citation type="submission" date="2019-10" db="EMBL/GenBank/DDBJ databases">
        <authorList>
            <person name="Zhang R."/>
            <person name="Pan Y."/>
            <person name="Wang J."/>
            <person name="Ma R."/>
            <person name="Yu S."/>
        </authorList>
    </citation>
    <scope>NUCLEOTIDE SEQUENCE</scope>
    <source>
        <strain evidence="8">LA-IB0</strain>
        <tissue evidence="8">Leaf</tissue>
    </source>
</reference>
<dbReference type="Gene3D" id="4.10.60.10">
    <property type="entry name" value="Zinc finger, CCHC-type"/>
    <property type="match status" value="1"/>
</dbReference>
<protein>
    <recommendedName>
        <fullName evidence="10">SWIM-type domain-containing protein</fullName>
    </recommendedName>
</protein>
<evidence type="ECO:0000259" key="7">
    <source>
        <dbReference type="PROSITE" id="PS50966"/>
    </source>
</evidence>
<sequence length="1061" mass="118533">MKLHHGGKLVEHPLKMYVGGNIDFIDYTHFDTMSLVELDKLAEKLGYVGGVGYFYLQPRTDFQTGLVFVLSDDNALDMAKIGAKFGEISLYMVEPFLCGLLEDIDKVVEEIVGAGAEGANGGIGGMDTGVRVDFDMDRQANAMDTEAEGLQAEGATGDIEGMDIGVRVNFDKDRQANGMDTESKGLQAEGGCDTGEASDDDINSSDGEVLFDSDYDLSEDDDMLYDTYVNPEFDCSDVRSKEKEKMQEQVNTTLFDVVDIEVQSELDNSSSDELQSICSDEENEDAKEFKAAVRSHAVHWQRNIGFIKNDTKRVRAKCKGKNCPWVILASKMSDSTTFQIRTLNINHKCGRTLAKNKFVTSKLLSQKYKNDWRLNNGWRVSEFQEKVHNDLNCEISRSQYYRTRRKVNDMLNGHFTDQYARLWDYTEELKKSNPNSTVVMKTEVDEKTGDERFLRLYICFDACRKGFMEACRPVIGVDGCHLRGTHKGILLTAVGLDPNNCIFPICFCVCEGEDKQTWKWFLELLIDDVAIYDQQKWTIVSDRQKGLLPALFELLPDIEHRFCVWHMYNNFKKEHPGLALKDRVWNLARASTINQFNFQMDSLKDLDEGAHQWLSEVLPTHWSRSHFRTSPKCDILLNNLCESFNSAILEARNKPFLSMVEALRVYLMKRLQSKRDCMTKWTGDICPKILKRMEKLKDATRGHISTYAGAGKFEVRDMYGQYKVDLMQQSCSCRRWDLCGIPCVHAMSAIMSASREPEEYVNSCYSINAHQRAYGHVINPVSGPSEWPNSGKGPIAPPNDIRLPGRPRKMRIREVGEPPASANGTQKLSRSYQKTVKCKKCGKSGHNKAKCTGSRPVPPPAAQSNPNPTIHAPPNSAQSVPTPATYAQPAVGPDVDHIAATQPVVQERAIPKKRRCSVCLHEGHYRSKCPYPAGKMWKNYDRYAFNVQTNPVSEAPNAPNVAPRPNASERISQRAIFGASVSEGASACGVESSTRGASGSANIGGVPIKASFLKKGKHCVTLKSLQTAAKSRSLKASTGDIGQSTQQSSSTAKTTSRKKKD</sequence>
<dbReference type="PANTHER" id="PTHR31973:SF199">
    <property type="entry name" value="SWIM-TYPE DOMAIN-CONTAINING PROTEIN"/>
    <property type="match status" value="1"/>
</dbReference>
<feature type="domain" description="SWIM-type" evidence="7">
    <location>
        <begin position="722"/>
        <end position="754"/>
    </location>
</feature>
<feature type="region of interest" description="Disordered" evidence="5">
    <location>
        <begin position="175"/>
        <end position="207"/>
    </location>
</feature>
<dbReference type="PROSITE" id="PS50158">
    <property type="entry name" value="ZF_CCHC"/>
    <property type="match status" value="1"/>
</dbReference>
<dbReference type="SMART" id="SM00575">
    <property type="entry name" value="ZnF_PMZ"/>
    <property type="match status" value="1"/>
</dbReference>
<dbReference type="Pfam" id="PF03108">
    <property type="entry name" value="DBD_Tnp_Mut"/>
    <property type="match status" value="1"/>
</dbReference>
<dbReference type="InterPro" id="IPR006564">
    <property type="entry name" value="Znf_PMZ"/>
</dbReference>
<feature type="region of interest" description="Disordered" evidence="5">
    <location>
        <begin position="1029"/>
        <end position="1061"/>
    </location>
</feature>
<feature type="compositionally biased region" description="Basic residues" evidence="5">
    <location>
        <begin position="839"/>
        <end position="849"/>
    </location>
</feature>